<dbReference type="EMBL" id="MIQE01000009">
    <property type="protein sequence ID" value="OFA12174.1"/>
    <property type="molecule type" value="Genomic_DNA"/>
</dbReference>
<evidence type="ECO:0000313" key="3">
    <source>
        <dbReference type="Proteomes" id="UP000177010"/>
    </source>
</evidence>
<feature type="chain" id="PRO_5009449554" evidence="1">
    <location>
        <begin position="28"/>
        <end position="161"/>
    </location>
</feature>
<dbReference type="Proteomes" id="UP000177010">
    <property type="component" value="Unassembled WGS sequence"/>
</dbReference>
<keyword evidence="1" id="KW-0732">Signal</keyword>
<organism evidence="2 3">
    <name type="scientific">Lentilactobacillus sunkii</name>
    <dbReference type="NCBI Taxonomy" id="481719"/>
    <lineage>
        <taxon>Bacteria</taxon>
        <taxon>Bacillati</taxon>
        <taxon>Bacillota</taxon>
        <taxon>Bacilli</taxon>
        <taxon>Lactobacillales</taxon>
        <taxon>Lactobacillaceae</taxon>
        <taxon>Lentilactobacillus</taxon>
    </lineage>
</organism>
<dbReference type="AlphaFoldDB" id="A0A1E7XGF9"/>
<reference evidence="2 3" key="1">
    <citation type="submission" date="2016-09" db="EMBL/GenBank/DDBJ databases">
        <title>Genome Sequence of Lactobacillus sunkii Strain CG01.</title>
        <authorList>
            <person name="Poehlein A."/>
            <person name="Gabris C."/>
            <person name="Bengelsdorf F.R."/>
            <person name="Duerre P."/>
            <person name="Daniel R."/>
        </authorList>
    </citation>
    <scope>NUCLEOTIDE SEQUENCE [LARGE SCALE GENOMIC DNA]</scope>
    <source>
        <strain evidence="2 3">CG_D</strain>
    </source>
</reference>
<proteinExistence type="predicted"/>
<sequence>MNNLLLHKNRFLIILITLMMLSGCAGKVSSTNKTHFSPNYPYKTNNFRHYDWVRVTSSTSNQVIQITNHQSVDYVSDIIGNVGDSSDLKLESHHKSQTVIYHYTFYQAKPKYKIDINIFRDSEYIEMTHVPGCKSLEYRLPTKTHKILMDPTRLATGQSLG</sequence>
<evidence type="ECO:0000256" key="1">
    <source>
        <dbReference type="SAM" id="SignalP"/>
    </source>
</evidence>
<dbReference type="RefSeq" id="WP_070367383.1">
    <property type="nucleotide sequence ID" value="NZ_JAZHVW010000018.1"/>
</dbReference>
<comment type="caution">
    <text evidence="2">The sequence shown here is derived from an EMBL/GenBank/DDBJ whole genome shotgun (WGS) entry which is preliminary data.</text>
</comment>
<name>A0A1E7XGF9_9LACO</name>
<protein>
    <submittedName>
        <fullName evidence="2">Uncharacterized protein</fullName>
    </submittedName>
</protein>
<gene>
    <name evidence="2" type="ORF">LASUN_07260</name>
</gene>
<evidence type="ECO:0000313" key="2">
    <source>
        <dbReference type="EMBL" id="OFA12174.1"/>
    </source>
</evidence>
<accession>A0A1E7XGF9</accession>
<feature type="signal peptide" evidence="1">
    <location>
        <begin position="1"/>
        <end position="27"/>
    </location>
</feature>